<sequence>MSTLDWMADPAWIAPPAATVEHRADGSFVLRSPEPLGDYARCVGEWLEHWARHTPDAPALAERTPEGGWRRLSWGALRAQVGRVAQALLGLDLAPDAPVVVLSDNGIDHLLLVLAAQHIGRASCTVSSAYCRLTREYSKVHGILHTLQPALVYASDAAVYGPAIASSGLQVPVVFSQGADTVQDRIPGALAFEQLLAGDETPAVRTAFEAITPDTTAKYLLTSGSTGTPKVVINTHRMLCANQQMIAQAWRFLRHEKPVLVDWLPWSHTFGGNHNLHMVMCHGGTLVIDEGRPAPGLIEKTVANLAEVQPTIWFNVPRGFDMAMPLLEADEDLARRVLGRLRTVFYAGAALPQASWERLQRLARRVLGREVWLTTSWGSTETAPAVTSAHWRMERAGVIGGVLPGVELKFVPNGEKHELRIRGVNIFPGYRHAPELSAQAFDEEGYYRIGDAGYLADPKAPERGVVFNGRVAEDFKLTTGTWVSVGTLRLRVVSALAPHAQDVVITGHDRDQIGVLVFPTPAAARLPRDELHAHIARGLAALRAEGGGSSQSPTRALVLDEAPSVDAGEITDKGYLNQRAVLQRRAALVEALYDDNDTARVVRPATPEKALP</sequence>
<dbReference type="EMBL" id="CP049989">
    <property type="protein sequence ID" value="QIM53801.1"/>
    <property type="molecule type" value="Genomic_DNA"/>
</dbReference>
<dbReference type="InterPro" id="IPR050237">
    <property type="entry name" value="ATP-dep_AMP-bd_enzyme"/>
</dbReference>
<dbReference type="InterPro" id="IPR000873">
    <property type="entry name" value="AMP-dep_synth/lig_dom"/>
</dbReference>
<reference evidence="2 3" key="1">
    <citation type="submission" date="2020-03" db="EMBL/GenBank/DDBJ databases">
        <title>Hydrogenophaga sp. nov. isolated from cyanobacterial mat.</title>
        <authorList>
            <person name="Thorat V."/>
            <person name="Kirdat K."/>
            <person name="Tiwarekar B."/>
            <person name="Costa E.D."/>
            <person name="Yadav A."/>
        </authorList>
    </citation>
    <scope>NUCLEOTIDE SEQUENCE [LARGE SCALE GENOMIC DNA]</scope>
    <source>
        <strain evidence="2 3">BA0156</strain>
    </source>
</reference>
<proteinExistence type="predicted"/>
<dbReference type="Pfam" id="PF00501">
    <property type="entry name" value="AMP-binding"/>
    <property type="match status" value="1"/>
</dbReference>
<gene>
    <name evidence="2" type="ORF">G9Q37_17390</name>
</gene>
<dbReference type="PANTHER" id="PTHR43767">
    <property type="entry name" value="LONG-CHAIN-FATTY-ACID--COA LIGASE"/>
    <property type="match status" value="1"/>
</dbReference>
<organism evidence="2 3">
    <name type="scientific">Hydrogenophaga crocea</name>
    <dbReference type="NCBI Taxonomy" id="2716225"/>
    <lineage>
        <taxon>Bacteria</taxon>
        <taxon>Pseudomonadati</taxon>
        <taxon>Pseudomonadota</taxon>
        <taxon>Betaproteobacteria</taxon>
        <taxon>Burkholderiales</taxon>
        <taxon>Comamonadaceae</taxon>
        <taxon>Hydrogenophaga</taxon>
    </lineage>
</organism>
<dbReference type="SUPFAM" id="SSF56801">
    <property type="entry name" value="Acetyl-CoA synthetase-like"/>
    <property type="match status" value="1"/>
</dbReference>
<dbReference type="KEGG" id="hcz:G9Q37_17390"/>
<evidence type="ECO:0000313" key="3">
    <source>
        <dbReference type="Proteomes" id="UP000503162"/>
    </source>
</evidence>
<feature type="domain" description="AMP-dependent synthetase/ligase" evidence="1">
    <location>
        <begin position="47"/>
        <end position="430"/>
    </location>
</feature>
<dbReference type="PANTHER" id="PTHR43767:SF1">
    <property type="entry name" value="NONRIBOSOMAL PEPTIDE SYNTHASE PES1 (EUROFUNG)-RELATED"/>
    <property type="match status" value="1"/>
</dbReference>
<evidence type="ECO:0000259" key="1">
    <source>
        <dbReference type="Pfam" id="PF00501"/>
    </source>
</evidence>
<accession>A0A6G8IKW3</accession>
<dbReference type="Pfam" id="PF23562">
    <property type="entry name" value="AMP-binding_C_3"/>
    <property type="match status" value="1"/>
</dbReference>
<dbReference type="InterPro" id="IPR020845">
    <property type="entry name" value="AMP-binding_CS"/>
</dbReference>
<dbReference type="InterPro" id="IPR042099">
    <property type="entry name" value="ANL_N_sf"/>
</dbReference>
<name>A0A6G8IKW3_9BURK</name>
<dbReference type="AlphaFoldDB" id="A0A6G8IKW3"/>
<protein>
    <submittedName>
        <fullName evidence="2">Feruloyl-CoA synthase</fullName>
    </submittedName>
</protein>
<dbReference type="Proteomes" id="UP000503162">
    <property type="component" value="Chromosome"/>
</dbReference>
<dbReference type="Gene3D" id="3.40.50.12780">
    <property type="entry name" value="N-terminal domain of ligase-like"/>
    <property type="match status" value="1"/>
</dbReference>
<dbReference type="RefSeq" id="WP_166229162.1">
    <property type="nucleotide sequence ID" value="NZ_CP049989.1"/>
</dbReference>
<evidence type="ECO:0000313" key="2">
    <source>
        <dbReference type="EMBL" id="QIM53801.1"/>
    </source>
</evidence>
<keyword evidence="3" id="KW-1185">Reference proteome</keyword>
<dbReference type="PROSITE" id="PS00455">
    <property type="entry name" value="AMP_BINDING"/>
    <property type="match status" value="1"/>
</dbReference>